<dbReference type="EMBL" id="BAAAKW010000063">
    <property type="protein sequence ID" value="GAA1225432.1"/>
    <property type="molecule type" value="Genomic_DNA"/>
</dbReference>
<organism evidence="1 2">
    <name type="scientific">Rhodoglobus aureus</name>
    <dbReference type="NCBI Taxonomy" id="191497"/>
    <lineage>
        <taxon>Bacteria</taxon>
        <taxon>Bacillati</taxon>
        <taxon>Actinomycetota</taxon>
        <taxon>Actinomycetes</taxon>
        <taxon>Micrococcales</taxon>
        <taxon>Microbacteriaceae</taxon>
        <taxon>Rhodoglobus</taxon>
    </lineage>
</organism>
<accession>A0ABN1VZP9</accession>
<gene>
    <name evidence="1" type="ORF">GCM10009655_25220</name>
</gene>
<keyword evidence="2" id="KW-1185">Reference proteome</keyword>
<evidence type="ECO:0000313" key="2">
    <source>
        <dbReference type="Proteomes" id="UP001500943"/>
    </source>
</evidence>
<dbReference type="Proteomes" id="UP001500943">
    <property type="component" value="Unassembled WGS sequence"/>
</dbReference>
<evidence type="ECO:0000313" key="1">
    <source>
        <dbReference type="EMBL" id="GAA1225432.1"/>
    </source>
</evidence>
<name>A0ABN1VZP9_9MICO</name>
<reference evidence="1 2" key="1">
    <citation type="journal article" date="2019" name="Int. J. Syst. Evol. Microbiol.">
        <title>The Global Catalogue of Microorganisms (GCM) 10K type strain sequencing project: providing services to taxonomists for standard genome sequencing and annotation.</title>
        <authorList>
            <consortium name="The Broad Institute Genomics Platform"/>
            <consortium name="The Broad Institute Genome Sequencing Center for Infectious Disease"/>
            <person name="Wu L."/>
            <person name="Ma J."/>
        </authorList>
    </citation>
    <scope>NUCLEOTIDE SEQUENCE [LARGE SCALE GENOMIC DNA]</scope>
    <source>
        <strain evidence="1 2">JCM 12762</strain>
    </source>
</reference>
<protein>
    <submittedName>
        <fullName evidence="1">Uncharacterized protein</fullName>
    </submittedName>
</protein>
<sequence length="164" mass="17538">MLLLIGGVPNSSAGATLSGETSYLESLLNDNVGDIELSVVSLGFDRDVAVVSQNIAIDRSRLSLTHRALHAIGARALYARLATFPLGRLVNSIGPLDQGRVFWRHIRREPAALKALKNADVVIAADLAAVKTAWIAAKRGWCTHAEYDTRAYGLGLSFALADAD</sequence>
<comment type="caution">
    <text evidence="1">The sequence shown here is derived from an EMBL/GenBank/DDBJ whole genome shotgun (WGS) entry which is preliminary data.</text>
</comment>
<proteinExistence type="predicted"/>